<evidence type="ECO:0000256" key="1">
    <source>
        <dbReference type="SAM" id="MobiDB-lite"/>
    </source>
</evidence>
<keyword evidence="3" id="KW-1185">Reference proteome</keyword>
<proteinExistence type="predicted"/>
<sequence length="352" mass="38434">MSVEELQPCSPVAVNDGAEDVVEAVLVTHDAHHAHLVEGDFFPSEAPVVEADGALADASEEVDALVDVIAAEAATVAAVSGVSTPPKPAEAPSRKRVCWADEGHTDVSRGLVKHVTNFYMPNTSRGSRHDAADQASPTRPTHATTVNPTPPLFREKVNSDATTYKFCKAQRPAPQYAEWRRQQHEYGATPFELQPVQAGQTTGSTSVAARTLFGELFQRNAVARMAEGQVRMRNGMHHNSQDNGFQQPFVRIDATFDEPSPSPCSFGEVWQVASVSARPPMRARPPSDRGCHSPPQEPKKKRPQHRLPPPRAPNKANPTTRTPHNKGPEKSALRGDRTHDHTVKSRALYRLS</sequence>
<dbReference type="OrthoDB" id="262480at2759"/>
<organism evidence="2 3">
    <name type="scientific">Leishmania tarentolae</name>
    <name type="common">Sauroleishmania tarentolae</name>
    <dbReference type="NCBI Taxonomy" id="5689"/>
    <lineage>
        <taxon>Eukaryota</taxon>
        <taxon>Discoba</taxon>
        <taxon>Euglenozoa</taxon>
        <taxon>Kinetoplastea</taxon>
        <taxon>Metakinetoplastina</taxon>
        <taxon>Trypanosomatida</taxon>
        <taxon>Trypanosomatidae</taxon>
        <taxon>Leishmaniinae</taxon>
        <taxon>Leishmania</taxon>
        <taxon>lizard Leishmania</taxon>
    </lineage>
</organism>
<accession>A0A640KQ49</accession>
<comment type="caution">
    <text evidence="2">The sequence shown here is derived from an EMBL/GenBank/DDBJ whole genome shotgun (WGS) entry which is preliminary data.</text>
</comment>
<protein>
    <submittedName>
        <fullName evidence="2">Uncharacterized protein</fullName>
    </submittedName>
</protein>
<feature type="region of interest" description="Disordered" evidence="1">
    <location>
        <begin position="277"/>
        <end position="352"/>
    </location>
</feature>
<reference evidence="2" key="1">
    <citation type="submission" date="2019-11" db="EMBL/GenBank/DDBJ databases">
        <title>Leishmania tarentolae CDS.</title>
        <authorList>
            <person name="Goto Y."/>
            <person name="Yamagishi J."/>
        </authorList>
    </citation>
    <scope>NUCLEOTIDE SEQUENCE [LARGE SCALE GENOMIC DNA]</scope>
    <source>
        <strain evidence="2">Parrot Tar II</strain>
    </source>
</reference>
<dbReference type="AlphaFoldDB" id="A0A640KQ49"/>
<feature type="region of interest" description="Disordered" evidence="1">
    <location>
        <begin position="121"/>
        <end position="154"/>
    </location>
</feature>
<name>A0A640KQ49_LEITA</name>
<feature type="compositionally biased region" description="Basic and acidic residues" evidence="1">
    <location>
        <begin position="326"/>
        <end position="343"/>
    </location>
</feature>
<gene>
    <name evidence="2" type="ORF">LtaPh_3314241</name>
</gene>
<dbReference type="EMBL" id="BLBS01000051">
    <property type="protein sequence ID" value="GET91880.1"/>
    <property type="molecule type" value="Genomic_DNA"/>
</dbReference>
<feature type="compositionally biased region" description="Polar residues" evidence="1">
    <location>
        <begin position="135"/>
        <end position="147"/>
    </location>
</feature>
<dbReference type="VEuPathDB" id="TriTrypDB:LtaPh_3314241"/>
<dbReference type="Proteomes" id="UP000419144">
    <property type="component" value="Unassembled WGS sequence"/>
</dbReference>
<evidence type="ECO:0000313" key="2">
    <source>
        <dbReference type="EMBL" id="GET91880.1"/>
    </source>
</evidence>
<evidence type="ECO:0000313" key="3">
    <source>
        <dbReference type="Proteomes" id="UP000419144"/>
    </source>
</evidence>